<evidence type="ECO:0000256" key="1">
    <source>
        <dbReference type="SAM" id="MobiDB-lite"/>
    </source>
</evidence>
<proteinExistence type="predicted"/>
<protein>
    <submittedName>
        <fullName evidence="2">Uncharacterized protein</fullName>
    </submittedName>
</protein>
<keyword evidence="3" id="KW-1185">Reference proteome</keyword>
<sequence length="315" mass="36740">MVDLIYVPGVDSHQLRMKIFPLSLAIDAKEWWISEGDGKLTTWEELIEKFFCRFYPDSYDGEDEMLDEGENLGIDPLEFLSNINTSFKHHKKVDGRTQKVIFHSWMNGNWNKRYVDNSILSNNELKESKYKNPSNTATDSFFKAYEVRDIEKQSQTKRKYSNTSNSINEQPNKRRCKAEKFEAIQYSLGPNEEYIAIRSYEYDIWERNKDNMSKIYQDIFQKKDNGWKDLVKEISTNIGGEFTILEILKCWSLETTRRCLVGVIYRGKKEDVGLDELGEGGKGVVSKIGEFDGYLGSELLGDRKGKEDERRFIIT</sequence>
<name>A0ABQ5HM89_9ASTR</name>
<evidence type="ECO:0000313" key="3">
    <source>
        <dbReference type="Proteomes" id="UP001151760"/>
    </source>
</evidence>
<reference evidence="2" key="2">
    <citation type="submission" date="2022-01" db="EMBL/GenBank/DDBJ databases">
        <authorList>
            <person name="Yamashiro T."/>
            <person name="Shiraishi A."/>
            <person name="Satake H."/>
            <person name="Nakayama K."/>
        </authorList>
    </citation>
    <scope>NUCLEOTIDE SEQUENCE</scope>
</reference>
<dbReference type="EMBL" id="BQNB010019781">
    <property type="protein sequence ID" value="GJT88978.1"/>
    <property type="molecule type" value="Genomic_DNA"/>
</dbReference>
<organism evidence="2 3">
    <name type="scientific">Tanacetum coccineum</name>
    <dbReference type="NCBI Taxonomy" id="301880"/>
    <lineage>
        <taxon>Eukaryota</taxon>
        <taxon>Viridiplantae</taxon>
        <taxon>Streptophyta</taxon>
        <taxon>Embryophyta</taxon>
        <taxon>Tracheophyta</taxon>
        <taxon>Spermatophyta</taxon>
        <taxon>Magnoliopsida</taxon>
        <taxon>eudicotyledons</taxon>
        <taxon>Gunneridae</taxon>
        <taxon>Pentapetalae</taxon>
        <taxon>asterids</taxon>
        <taxon>campanulids</taxon>
        <taxon>Asterales</taxon>
        <taxon>Asteraceae</taxon>
        <taxon>Asteroideae</taxon>
        <taxon>Anthemideae</taxon>
        <taxon>Anthemidinae</taxon>
        <taxon>Tanacetum</taxon>
    </lineage>
</organism>
<gene>
    <name evidence="2" type="ORF">Tco_1070695</name>
</gene>
<reference evidence="2" key="1">
    <citation type="journal article" date="2022" name="Int. J. Mol. Sci.">
        <title>Draft Genome of Tanacetum Coccineum: Genomic Comparison of Closely Related Tanacetum-Family Plants.</title>
        <authorList>
            <person name="Yamashiro T."/>
            <person name="Shiraishi A."/>
            <person name="Nakayama K."/>
            <person name="Satake H."/>
        </authorList>
    </citation>
    <scope>NUCLEOTIDE SEQUENCE</scope>
</reference>
<evidence type="ECO:0000313" key="2">
    <source>
        <dbReference type="EMBL" id="GJT88978.1"/>
    </source>
</evidence>
<accession>A0ABQ5HM89</accession>
<comment type="caution">
    <text evidence="2">The sequence shown here is derived from an EMBL/GenBank/DDBJ whole genome shotgun (WGS) entry which is preliminary data.</text>
</comment>
<dbReference type="Proteomes" id="UP001151760">
    <property type="component" value="Unassembled WGS sequence"/>
</dbReference>
<feature type="compositionally biased region" description="Polar residues" evidence="1">
    <location>
        <begin position="161"/>
        <end position="170"/>
    </location>
</feature>
<feature type="region of interest" description="Disordered" evidence="1">
    <location>
        <begin position="153"/>
        <end position="172"/>
    </location>
</feature>